<dbReference type="InterPro" id="IPR036206">
    <property type="entry name" value="ThiamineP_synth_sf"/>
</dbReference>
<feature type="binding site" evidence="9">
    <location>
        <position position="171"/>
    </location>
    <ligand>
        <name>2-[(2R,5Z)-2-carboxy-4-methylthiazol-5(2H)-ylidene]ethyl phosphate</name>
        <dbReference type="ChEBI" id="CHEBI:62899"/>
    </ligand>
</feature>
<evidence type="ECO:0000256" key="6">
    <source>
        <dbReference type="ARBA" id="ARBA00047334"/>
    </source>
</evidence>
<comment type="function">
    <text evidence="9">Condenses 4-methyl-5-(beta-hydroxyethyl)thiazole monophosphate (THZ-P) and 2-methyl-4-amino-5-hydroxymethyl pyrimidine pyrophosphate (HMP-PP) to form thiamine monophosphate (TMP).</text>
</comment>
<keyword evidence="14" id="KW-1185">Reference proteome</keyword>
<comment type="catalytic activity">
    <reaction evidence="6 9 10">
        <text>4-methyl-5-(2-phosphooxyethyl)-thiazole + 4-amino-2-methyl-5-(diphosphooxymethyl)pyrimidine + H(+) = thiamine phosphate + diphosphate</text>
        <dbReference type="Rhea" id="RHEA:22328"/>
        <dbReference type="ChEBI" id="CHEBI:15378"/>
        <dbReference type="ChEBI" id="CHEBI:33019"/>
        <dbReference type="ChEBI" id="CHEBI:37575"/>
        <dbReference type="ChEBI" id="CHEBI:57841"/>
        <dbReference type="ChEBI" id="CHEBI:58296"/>
        <dbReference type="EC" id="2.5.1.3"/>
    </reaction>
</comment>
<comment type="pathway">
    <text evidence="1 9 11">Cofactor biosynthesis; thiamine diphosphate biosynthesis; thiamine phosphate from 4-amino-2-methyl-5-diphosphomethylpyrimidine and 4-methyl-5-(2-phosphoethyl)-thiazole: step 1/1.</text>
</comment>
<evidence type="ECO:0000256" key="4">
    <source>
        <dbReference type="ARBA" id="ARBA00022842"/>
    </source>
</evidence>
<comment type="cofactor">
    <cofactor evidence="9">
        <name>Mg(2+)</name>
        <dbReference type="ChEBI" id="CHEBI:18420"/>
    </cofactor>
    <text evidence="9">Binds 1 Mg(2+) ion per subunit.</text>
</comment>
<dbReference type="Pfam" id="PF02581">
    <property type="entry name" value="TMP-TENI"/>
    <property type="match status" value="1"/>
</dbReference>
<dbReference type="SUPFAM" id="SSF51391">
    <property type="entry name" value="Thiamin phosphate synthase"/>
    <property type="match status" value="1"/>
</dbReference>
<dbReference type="Proteomes" id="UP000189661">
    <property type="component" value="Chromosome"/>
</dbReference>
<evidence type="ECO:0000256" key="11">
    <source>
        <dbReference type="RuleBase" id="RU004253"/>
    </source>
</evidence>
<evidence type="ECO:0000259" key="12">
    <source>
        <dbReference type="Pfam" id="PF02581"/>
    </source>
</evidence>
<evidence type="ECO:0000256" key="8">
    <source>
        <dbReference type="ARBA" id="ARBA00047883"/>
    </source>
</evidence>
<dbReference type="CDD" id="cd00564">
    <property type="entry name" value="TMP_TenI"/>
    <property type="match status" value="1"/>
</dbReference>
<dbReference type="PANTHER" id="PTHR20857">
    <property type="entry name" value="THIAMINE-PHOSPHATE PYROPHOSPHORYLASE"/>
    <property type="match status" value="1"/>
</dbReference>
<dbReference type="InterPro" id="IPR013785">
    <property type="entry name" value="Aldolase_TIM"/>
</dbReference>
<feature type="binding site" evidence="9">
    <location>
        <position position="75"/>
    </location>
    <ligand>
        <name>Mg(2+)</name>
        <dbReference type="ChEBI" id="CHEBI:18420"/>
    </ligand>
</feature>
<feature type="binding site" evidence="9">
    <location>
        <position position="142"/>
    </location>
    <ligand>
        <name>4-amino-2-methyl-5-(diphosphooxymethyl)pyrimidine</name>
        <dbReference type="ChEBI" id="CHEBI:57841"/>
    </ligand>
</feature>
<evidence type="ECO:0000256" key="5">
    <source>
        <dbReference type="ARBA" id="ARBA00022977"/>
    </source>
</evidence>
<dbReference type="NCBIfam" id="TIGR00693">
    <property type="entry name" value="thiE"/>
    <property type="match status" value="1"/>
</dbReference>
<dbReference type="InterPro" id="IPR022998">
    <property type="entry name" value="ThiamineP_synth_TenI"/>
</dbReference>
<feature type="domain" description="Thiamine phosphate synthase/TenI" evidence="12">
    <location>
        <begin position="9"/>
        <end position="194"/>
    </location>
</feature>
<feature type="binding site" evidence="9">
    <location>
        <begin position="39"/>
        <end position="43"/>
    </location>
    <ligand>
        <name>4-amino-2-methyl-5-(diphosphooxymethyl)pyrimidine</name>
        <dbReference type="ChEBI" id="CHEBI:57841"/>
    </ligand>
</feature>
<feature type="binding site" evidence="9">
    <location>
        <position position="113"/>
    </location>
    <ligand>
        <name>4-amino-2-methyl-5-(diphosphooxymethyl)pyrimidine</name>
        <dbReference type="ChEBI" id="CHEBI:57841"/>
    </ligand>
</feature>
<keyword evidence="5 9" id="KW-0784">Thiamine biosynthesis</keyword>
<proteinExistence type="inferred from homology"/>
<evidence type="ECO:0000313" key="14">
    <source>
        <dbReference type="Proteomes" id="UP000189661"/>
    </source>
</evidence>
<protein>
    <recommendedName>
        <fullName evidence="9">Thiamine-phosphate synthase</fullName>
        <shortName evidence="9">TP synthase</shortName>
        <shortName evidence="9">TPS</shortName>
        <ecNumber evidence="9">2.5.1.3</ecNumber>
    </recommendedName>
    <alternativeName>
        <fullName evidence="9">Thiamine-phosphate pyrophosphorylase</fullName>
        <shortName evidence="9">TMP pyrophosphorylase</shortName>
        <shortName evidence="9">TMP-PPase</shortName>
    </alternativeName>
</protein>
<dbReference type="PANTHER" id="PTHR20857:SF15">
    <property type="entry name" value="THIAMINE-PHOSPHATE SYNTHASE"/>
    <property type="match status" value="1"/>
</dbReference>
<keyword evidence="2 9" id="KW-0808">Transferase</keyword>
<accession>A0ABN4XLQ9</accession>
<dbReference type="Gene3D" id="3.20.20.70">
    <property type="entry name" value="Aldolase class I"/>
    <property type="match status" value="1"/>
</dbReference>
<evidence type="ECO:0000256" key="1">
    <source>
        <dbReference type="ARBA" id="ARBA00005165"/>
    </source>
</evidence>
<evidence type="ECO:0000256" key="10">
    <source>
        <dbReference type="RuleBase" id="RU003826"/>
    </source>
</evidence>
<sequence>MKFSTKSSIYFIMGSKNSGVRDPLQVVELALRGGINHFQLREKGDGALTGSALLEFALHCQRMCREYSVPFIINDQVELACSIGADGVHIGQDDAATQKVRQLIGADKILGVSVHSVEEAKIASIEGADYVGMGPIFGTVSKADAKKPAGVKEILAVKNELPNLPIVGIGGITAKNAHQVWQAGVSGIAVITAITEAADIAERIQLLQASCKEEHRT</sequence>
<comment type="catalytic activity">
    <reaction evidence="8 9 10">
        <text>2-[(2R,5Z)-2-carboxy-4-methylthiazol-5(2H)-ylidene]ethyl phosphate + 4-amino-2-methyl-5-(diphosphooxymethyl)pyrimidine + 2 H(+) = thiamine phosphate + CO2 + diphosphate</text>
        <dbReference type="Rhea" id="RHEA:47844"/>
        <dbReference type="ChEBI" id="CHEBI:15378"/>
        <dbReference type="ChEBI" id="CHEBI:16526"/>
        <dbReference type="ChEBI" id="CHEBI:33019"/>
        <dbReference type="ChEBI" id="CHEBI:37575"/>
        <dbReference type="ChEBI" id="CHEBI:57841"/>
        <dbReference type="ChEBI" id="CHEBI:62899"/>
        <dbReference type="EC" id="2.5.1.3"/>
    </reaction>
</comment>
<dbReference type="InterPro" id="IPR034291">
    <property type="entry name" value="TMP_synthase"/>
</dbReference>
<evidence type="ECO:0000256" key="3">
    <source>
        <dbReference type="ARBA" id="ARBA00022723"/>
    </source>
</evidence>
<keyword evidence="3 9" id="KW-0479">Metal-binding</keyword>
<evidence type="ECO:0000256" key="2">
    <source>
        <dbReference type="ARBA" id="ARBA00022679"/>
    </source>
</evidence>
<feature type="binding site" evidence="9">
    <location>
        <begin position="139"/>
        <end position="141"/>
    </location>
    <ligand>
        <name>2-[(2R,5Z)-2-carboxy-4-methylthiazol-5(2H)-ylidene]ethyl phosphate</name>
        <dbReference type="ChEBI" id="CHEBI:62899"/>
    </ligand>
</feature>
<dbReference type="HAMAP" id="MF_00097">
    <property type="entry name" value="TMP_synthase"/>
    <property type="match status" value="1"/>
</dbReference>
<evidence type="ECO:0000256" key="7">
    <source>
        <dbReference type="ARBA" id="ARBA00047851"/>
    </source>
</evidence>
<feature type="binding site" evidence="9">
    <location>
        <begin position="191"/>
        <end position="192"/>
    </location>
    <ligand>
        <name>2-[(2R,5Z)-2-carboxy-4-methylthiazol-5(2H)-ylidene]ethyl phosphate</name>
        <dbReference type="ChEBI" id="CHEBI:62899"/>
    </ligand>
</feature>
<dbReference type="EC" id="2.5.1.3" evidence="9"/>
<comment type="similarity">
    <text evidence="9 10">Belongs to the thiamine-phosphate synthase family.</text>
</comment>
<gene>
    <name evidence="9" type="primary">thiE</name>
    <name evidence="13" type="ORF">AJGP001_15580</name>
</gene>
<keyword evidence="4 9" id="KW-0460">Magnesium</keyword>
<feature type="binding site" evidence="9">
    <location>
        <position position="74"/>
    </location>
    <ligand>
        <name>4-amino-2-methyl-5-(diphosphooxymethyl)pyrimidine</name>
        <dbReference type="ChEBI" id="CHEBI:57841"/>
    </ligand>
</feature>
<name>A0ABN4XLQ9_9BACL</name>
<evidence type="ECO:0000313" key="13">
    <source>
        <dbReference type="EMBL" id="AQU80621.1"/>
    </source>
</evidence>
<evidence type="ECO:0000256" key="9">
    <source>
        <dbReference type="HAMAP-Rule" id="MF_00097"/>
    </source>
</evidence>
<feature type="binding site" evidence="9">
    <location>
        <position position="94"/>
    </location>
    <ligand>
        <name>Mg(2+)</name>
        <dbReference type="ChEBI" id="CHEBI:18420"/>
    </ligand>
</feature>
<dbReference type="RefSeq" id="WP_071152705.1">
    <property type="nucleotide sequence ID" value="NZ_CP019401.1"/>
</dbReference>
<organism evidence="13 14">
    <name type="scientific">Planococcus faecalis</name>
    <dbReference type="NCBI Taxonomy" id="1598147"/>
    <lineage>
        <taxon>Bacteria</taxon>
        <taxon>Bacillati</taxon>
        <taxon>Bacillota</taxon>
        <taxon>Bacilli</taxon>
        <taxon>Bacillales</taxon>
        <taxon>Caryophanaceae</taxon>
        <taxon>Planococcus</taxon>
    </lineage>
</organism>
<comment type="catalytic activity">
    <reaction evidence="7 9 10">
        <text>2-(2-carboxy-4-methylthiazol-5-yl)ethyl phosphate + 4-amino-2-methyl-5-(diphosphooxymethyl)pyrimidine + 2 H(+) = thiamine phosphate + CO2 + diphosphate</text>
        <dbReference type="Rhea" id="RHEA:47848"/>
        <dbReference type="ChEBI" id="CHEBI:15378"/>
        <dbReference type="ChEBI" id="CHEBI:16526"/>
        <dbReference type="ChEBI" id="CHEBI:33019"/>
        <dbReference type="ChEBI" id="CHEBI:37575"/>
        <dbReference type="ChEBI" id="CHEBI:57841"/>
        <dbReference type="ChEBI" id="CHEBI:62890"/>
        <dbReference type="EC" id="2.5.1.3"/>
    </reaction>
</comment>
<reference evidence="13 14" key="1">
    <citation type="submission" date="2017-01" db="EMBL/GenBank/DDBJ databases">
        <title>Planococcus faecalis genome complete sequence.</title>
        <authorList>
            <person name="Lee P.C."/>
        </authorList>
    </citation>
    <scope>NUCLEOTIDE SEQUENCE [LARGE SCALE GENOMIC DNA]</scope>
    <source>
        <strain evidence="13 14">AJ003</strain>
    </source>
</reference>
<dbReference type="EMBL" id="CP019401">
    <property type="protein sequence ID" value="AQU80621.1"/>
    <property type="molecule type" value="Genomic_DNA"/>
</dbReference>